<gene>
    <name evidence="1" type="ORF">NSA58_19030</name>
</gene>
<proteinExistence type="predicted"/>
<organism evidence="1 2">
    <name type="scientific">Terrisporobacter muris</name>
    <dbReference type="NCBI Taxonomy" id="2963284"/>
    <lineage>
        <taxon>Bacteria</taxon>
        <taxon>Bacillati</taxon>
        <taxon>Bacillota</taxon>
        <taxon>Clostridia</taxon>
        <taxon>Peptostreptococcales</taxon>
        <taxon>Peptostreptococcaceae</taxon>
        <taxon>Terrisporobacter</taxon>
    </lineage>
</organism>
<protein>
    <submittedName>
        <fullName evidence="1">Uncharacterized protein</fullName>
    </submittedName>
</protein>
<evidence type="ECO:0000313" key="2">
    <source>
        <dbReference type="Proteomes" id="UP001140817"/>
    </source>
</evidence>
<dbReference type="Proteomes" id="UP001140817">
    <property type="component" value="Unassembled WGS sequence"/>
</dbReference>
<reference evidence="1" key="1">
    <citation type="submission" date="2022-07" db="EMBL/GenBank/DDBJ databases">
        <title>Enhanced cultured diversity of the mouse gut microbiota enables custom-made synthetic communities.</title>
        <authorList>
            <person name="Afrizal A."/>
        </authorList>
    </citation>
    <scope>NUCLEOTIDE SEQUENCE</scope>
    <source>
        <strain evidence="1">DSM 29186</strain>
    </source>
</reference>
<sequence>MIDYKCENKAGKIENFKRLETPYFTVKKIEVNGEYNDKSDTEVCSYTVISGEGKIIW</sequence>
<keyword evidence="2" id="KW-1185">Reference proteome</keyword>
<comment type="caution">
    <text evidence="1">The sequence shown here is derived from an EMBL/GenBank/DDBJ whole genome shotgun (WGS) entry which is preliminary data.</text>
</comment>
<dbReference type="Gene3D" id="2.60.120.10">
    <property type="entry name" value="Jelly Rolls"/>
    <property type="match status" value="1"/>
</dbReference>
<dbReference type="AlphaFoldDB" id="A0A9X2S3A8"/>
<dbReference type="InterPro" id="IPR014710">
    <property type="entry name" value="RmlC-like_jellyroll"/>
</dbReference>
<dbReference type="RefSeq" id="WP_161791881.1">
    <property type="nucleotide sequence ID" value="NZ_JANKBY010000442.1"/>
</dbReference>
<name>A0A9X2S3A8_9FIRM</name>
<evidence type="ECO:0000313" key="1">
    <source>
        <dbReference type="EMBL" id="MCR1824878.1"/>
    </source>
</evidence>
<dbReference type="EMBL" id="JANKBY010000442">
    <property type="protein sequence ID" value="MCR1824878.1"/>
    <property type="molecule type" value="Genomic_DNA"/>
</dbReference>
<accession>A0A9X2S3A8</accession>